<evidence type="ECO:0000256" key="2">
    <source>
        <dbReference type="ARBA" id="ARBA00004496"/>
    </source>
</evidence>
<dbReference type="Proteomes" id="UP001652625">
    <property type="component" value="Chromosome 11"/>
</dbReference>
<evidence type="ECO:0000313" key="8">
    <source>
        <dbReference type="Proteomes" id="UP001652625"/>
    </source>
</evidence>
<feature type="domain" description="HYDIN/VesB/CFA65-like Ig-like" evidence="6">
    <location>
        <begin position="707"/>
        <end position="803"/>
    </location>
</feature>
<dbReference type="Gene3D" id="2.60.40.10">
    <property type="entry name" value="Immunoglobulins"/>
    <property type="match status" value="8"/>
</dbReference>
<comment type="subcellular location">
    <subcellularLocation>
        <location evidence="1">Cell projection</location>
        <location evidence="1">Cilium</location>
    </subcellularLocation>
    <subcellularLocation>
        <location evidence="2">Cytoplasm</location>
    </subcellularLocation>
</comment>
<dbReference type="GeneID" id="101238775"/>
<accession>A0ABM4CTS6</accession>
<dbReference type="InterPro" id="IPR053879">
    <property type="entry name" value="HYDIN_VesB_CFA65-like_Ig"/>
</dbReference>
<dbReference type="PANTHER" id="PTHR46348">
    <property type="entry name" value="DELETED IN LUNG AND ESOPHAGEAL CANCER PROTEIN 1"/>
    <property type="match status" value="1"/>
</dbReference>
<dbReference type="InterPro" id="IPR033304">
    <property type="entry name" value="DLEC1"/>
</dbReference>
<evidence type="ECO:0000259" key="6">
    <source>
        <dbReference type="Pfam" id="PF22544"/>
    </source>
</evidence>
<name>A0ABM4CTS6_HYDVU</name>
<evidence type="ECO:0000259" key="7">
    <source>
        <dbReference type="Pfam" id="PF23277"/>
    </source>
</evidence>
<sequence length="1525" mass="172900">MFLPTPSLRQDQNTFHVLVRCFREIYSDETITKEKVQNLVTSKYRDSSSHDVYVERLEAIQLNCTSKIKEINDLLNHIKETLFNARSLERNEFEEQQNKYKTYSKLGLPPVASKLNASLNTIALQKHHLIVLNDSFVGTTNLSADVSKDGLNKVMLSKDVGKKDEERRTEKDEHSLYSLNEYKKNAESSDLDKDLLKLQKTFNFLKNPRFTDIKRVATASSLSDEKVDSFNNLFKPTPCPLVFRNCLAGEIYELKLDLMNISSSSRQIRVLPPTTKYFSLSVGDFPSANGVVAPGMSCQFTVKFMPDTLADYSDVLEVKTQGSQPIFIPLEGLRDKPFLSISKHIDCGYTLVNGKKLISLEVENKGGAGKFFFKENQIQNEYCIWDQIDYTDVTKLLIKPFTVFPAQFQVNNGGKISLTIIFEPRAVKHFSEDIYLFCDDCSVTKYTLTGTSEVAHVSINNIEGGFTYAHVQEMIDETAEQIINFGRSYPNELTTRMFAVKNDISVPLNFYWTIQYPDLRVDKSGTSNLSSSCKNQSVFKVLPEFGVLKENILTKFSVQFNPLKVGQFYDIAALYLENIPNAYGENTVENPIKLSIKGFAESVTVLPEPPIIIFSGKLFIGVNYKQTIKLKNLSQCKTSFQWKKFVSKECIIDVLPEKQDIGNNESVECFVSIEGIIPSNIKCDIKYDVPFSMADQYLRVEGTFHGPSVSFVEDFLDFELLRIGTYTNKCVTLINYSPIPAEWKLNKLDEDLPLAFFPEEGVIKPNGKQKIAVHFSPQIASFIESYICCNVNNGLPCYIPIQAHVQRPYIYTKQCLMVLDTLFVGVPTQAVVTIVNSTFLTSSYEWNFIKTHGVDVVFEPRVGELASYEEAYVAVTIICLQTGEQEIMLFCNVADMLDPVVVNISVSVKGLQVDVLVPHIKDLQSGPEDVHYLSKLDFGMNVPLGEVRKSYLILENKSAIKTTFSIQAENYYPTEIFESQQSQINALLKTHEIDANKIEINQDICNEALANKKGVVFIISPNVGILEAFEKKLITVLMMSDMWGDYNDIIAIDVPSIAKQYVPVHVDVVGYPLDFRMARGQTTAVLRFGSHMSGDKEVLRKIFVNNKSYVDIRLDWKTYRIDPTDNKYIDLNVFIGNPFPLLNEELAVKDNIKETELKSNEHLIRVIIGEHVGVQSDLPFNIKTKQMTVLGKSNAYFEIGFQPPVGVNKVGNFVGYALGYMSINDKDRENGEWMKRMDGLDMLPFSINMTGAVKPSQILVTPCDDDYDDDGFMFRLSCNNLLTMESIQCVRRFILLNNSDVVVNISCQIDHPFKIVQFGEHKQIKRNITLSPNKNTQLHISFEISCEFAVSLHKVKDANSHEAFVEKYLFIKFSNQQSQMCCMTGQLLYPFVTVQKKVFNFKTCFVGEVIEDILTIQNSSNTNLHWELYKDVSCPESINTVFYISQTFGTIACEASSVARNEAKDANKNEAQVKIKFAPAHMVEYECDVFIRTTLDVLFNEQPQKLTLQGKGSFDEAYSTKKFFP</sequence>
<evidence type="ECO:0000256" key="1">
    <source>
        <dbReference type="ARBA" id="ARBA00004138"/>
    </source>
</evidence>
<keyword evidence="5" id="KW-0966">Cell projection</keyword>
<dbReference type="InterPro" id="IPR059041">
    <property type="entry name" value="Ig_DLEC1_1"/>
</dbReference>
<dbReference type="Pfam" id="PF23277">
    <property type="entry name" value="Ig_Dlec1_1"/>
    <property type="match status" value="1"/>
</dbReference>
<keyword evidence="3" id="KW-0963">Cytoplasm</keyword>
<dbReference type="RefSeq" id="XP_065665313.1">
    <property type="nucleotide sequence ID" value="XM_065809241.1"/>
</dbReference>
<feature type="domain" description="Deleted in lung and esophageal cancer protein 1 Ig-like" evidence="7">
    <location>
        <begin position="235"/>
        <end position="321"/>
    </location>
</feature>
<keyword evidence="8" id="KW-1185">Reference proteome</keyword>
<dbReference type="Pfam" id="PF22544">
    <property type="entry name" value="HYDIN_VesB_CFA65-like_Ig"/>
    <property type="match status" value="1"/>
</dbReference>
<evidence type="ECO:0000313" key="9">
    <source>
        <dbReference type="RefSeq" id="XP_065665313.1"/>
    </source>
</evidence>
<gene>
    <name evidence="9" type="primary">LOC101238775</name>
</gene>
<dbReference type="PANTHER" id="PTHR46348:SF1">
    <property type="entry name" value="DELETED IN LUNG AND ESOPHAGEAL CANCER PROTEIN 1"/>
    <property type="match status" value="1"/>
</dbReference>
<evidence type="ECO:0000256" key="3">
    <source>
        <dbReference type="ARBA" id="ARBA00022490"/>
    </source>
</evidence>
<protein>
    <submittedName>
        <fullName evidence="9">Deleted in lung and esophageal cancer protein 1 isoform X3</fullName>
    </submittedName>
</protein>
<keyword evidence="4" id="KW-0969">Cilium</keyword>
<dbReference type="Pfam" id="PF23316">
    <property type="entry name" value="Ig_DLEC1_6th"/>
    <property type="match status" value="1"/>
</dbReference>
<reference evidence="9" key="1">
    <citation type="submission" date="2025-08" db="UniProtKB">
        <authorList>
            <consortium name="RefSeq"/>
        </authorList>
    </citation>
    <scope>IDENTIFICATION</scope>
</reference>
<dbReference type="InterPro" id="IPR013783">
    <property type="entry name" value="Ig-like_fold"/>
</dbReference>
<evidence type="ECO:0000256" key="5">
    <source>
        <dbReference type="ARBA" id="ARBA00023273"/>
    </source>
</evidence>
<organism evidence="8 9">
    <name type="scientific">Hydra vulgaris</name>
    <name type="common">Hydra</name>
    <name type="synonym">Hydra attenuata</name>
    <dbReference type="NCBI Taxonomy" id="6087"/>
    <lineage>
        <taxon>Eukaryota</taxon>
        <taxon>Metazoa</taxon>
        <taxon>Cnidaria</taxon>
        <taxon>Hydrozoa</taxon>
        <taxon>Hydroidolina</taxon>
        <taxon>Anthoathecata</taxon>
        <taxon>Aplanulata</taxon>
        <taxon>Hydridae</taxon>
        <taxon>Hydra</taxon>
    </lineage>
</organism>
<proteinExistence type="predicted"/>
<evidence type="ECO:0000256" key="4">
    <source>
        <dbReference type="ARBA" id="ARBA00023069"/>
    </source>
</evidence>